<feature type="region of interest" description="Disordered" evidence="1">
    <location>
        <begin position="40"/>
        <end position="81"/>
    </location>
</feature>
<sequence length="81" mass="8771">MDMVSVAGLSDFAADELHFLSVVFLLCSFSPIGSALSLYSTDRGSGPDVTRELNDTERSSFRSYNDNRSRGSCPNDQSGGR</sequence>
<keyword evidence="4" id="KW-1185">Reference proteome</keyword>
<dbReference type="EMBL" id="JBBPBN010000024">
    <property type="protein sequence ID" value="KAK9010057.1"/>
    <property type="molecule type" value="Genomic_DNA"/>
</dbReference>
<organism evidence="3 4">
    <name type="scientific">Hibiscus sabdariffa</name>
    <name type="common">roselle</name>
    <dbReference type="NCBI Taxonomy" id="183260"/>
    <lineage>
        <taxon>Eukaryota</taxon>
        <taxon>Viridiplantae</taxon>
        <taxon>Streptophyta</taxon>
        <taxon>Embryophyta</taxon>
        <taxon>Tracheophyta</taxon>
        <taxon>Spermatophyta</taxon>
        <taxon>Magnoliopsida</taxon>
        <taxon>eudicotyledons</taxon>
        <taxon>Gunneridae</taxon>
        <taxon>Pentapetalae</taxon>
        <taxon>rosids</taxon>
        <taxon>malvids</taxon>
        <taxon>Malvales</taxon>
        <taxon>Malvaceae</taxon>
        <taxon>Malvoideae</taxon>
        <taxon>Hibiscus</taxon>
    </lineage>
</organism>
<keyword evidence="2" id="KW-1133">Transmembrane helix</keyword>
<dbReference type="Proteomes" id="UP001396334">
    <property type="component" value="Unassembled WGS sequence"/>
</dbReference>
<evidence type="ECO:0000256" key="1">
    <source>
        <dbReference type="SAM" id="MobiDB-lite"/>
    </source>
</evidence>
<comment type="caution">
    <text evidence="3">The sequence shown here is derived from an EMBL/GenBank/DDBJ whole genome shotgun (WGS) entry which is preliminary data.</text>
</comment>
<evidence type="ECO:0000313" key="3">
    <source>
        <dbReference type="EMBL" id="KAK9010057.1"/>
    </source>
</evidence>
<feature type="transmembrane region" description="Helical" evidence="2">
    <location>
        <begin position="20"/>
        <end position="39"/>
    </location>
</feature>
<accession>A0ABR2RBK7</accession>
<feature type="compositionally biased region" description="Polar residues" evidence="1">
    <location>
        <begin position="70"/>
        <end position="81"/>
    </location>
</feature>
<feature type="compositionally biased region" description="Basic and acidic residues" evidence="1">
    <location>
        <begin position="49"/>
        <end position="69"/>
    </location>
</feature>
<gene>
    <name evidence="3" type="ORF">V6N11_036574</name>
</gene>
<name>A0ABR2RBK7_9ROSI</name>
<proteinExistence type="predicted"/>
<keyword evidence="2" id="KW-0812">Transmembrane</keyword>
<reference evidence="3 4" key="1">
    <citation type="journal article" date="2024" name="G3 (Bethesda)">
        <title>Genome assembly of Hibiscus sabdariffa L. provides insights into metabolisms of medicinal natural products.</title>
        <authorList>
            <person name="Kim T."/>
        </authorList>
    </citation>
    <scope>NUCLEOTIDE SEQUENCE [LARGE SCALE GENOMIC DNA]</scope>
    <source>
        <strain evidence="3">TK-2024</strain>
        <tissue evidence="3">Old leaves</tissue>
    </source>
</reference>
<evidence type="ECO:0000313" key="4">
    <source>
        <dbReference type="Proteomes" id="UP001396334"/>
    </source>
</evidence>
<keyword evidence="2" id="KW-0472">Membrane</keyword>
<evidence type="ECO:0000256" key="2">
    <source>
        <dbReference type="SAM" id="Phobius"/>
    </source>
</evidence>
<protein>
    <submittedName>
        <fullName evidence="3">Uncharacterized protein</fullName>
    </submittedName>
</protein>